<evidence type="ECO:0000313" key="2">
    <source>
        <dbReference type="Proteomes" id="UP001069802"/>
    </source>
</evidence>
<organism evidence="1 2">
    <name type="scientific">Kiloniella laminariae</name>
    <dbReference type="NCBI Taxonomy" id="454162"/>
    <lineage>
        <taxon>Bacteria</taxon>
        <taxon>Pseudomonadati</taxon>
        <taxon>Pseudomonadota</taxon>
        <taxon>Alphaproteobacteria</taxon>
        <taxon>Rhodospirillales</taxon>
        <taxon>Kiloniellaceae</taxon>
        <taxon>Kiloniella</taxon>
    </lineage>
</organism>
<evidence type="ECO:0000313" key="1">
    <source>
        <dbReference type="EMBL" id="MCZ4279988.1"/>
    </source>
</evidence>
<gene>
    <name evidence="1" type="ORF">O4H49_04310</name>
</gene>
<reference evidence="1" key="1">
    <citation type="submission" date="2022-12" db="EMBL/GenBank/DDBJ databases">
        <title>Bacterial isolates from different developmental stages of Nematostella vectensis.</title>
        <authorList>
            <person name="Fraune S."/>
        </authorList>
    </citation>
    <scope>NUCLEOTIDE SEQUENCE</scope>
    <source>
        <strain evidence="1">G21630-S1</strain>
    </source>
</reference>
<keyword evidence="2" id="KW-1185">Reference proteome</keyword>
<sequence length="317" mass="35437">MTKHPDHATITLSQERLSLEMDGTEIAHDFFDYMQAYATEALPDRLEQLSPDLAGRLCQYLQSLVQDPAPPDPDLLEAYLAYLEPQAIASENLGDFNRFRQALQQTLIQLSEQLTFKPASPGFVEGAIQKAVIGRDPKDLAETLILIFKALAKRAELTRPDTFDLVNKAFSRRGDFHVCQVDEFILAKSFPMKDLFSRDPLVMKLPEVWRLLDTADKTDFVVPAIAGITIALSSSPGKFQSDGTGKDMVLATYSDALAGLINFHVTAKILSWSAPRTVKVTLFASPQHIPLNSEKLQKYHLNIAARVFVTHYYAIVR</sequence>
<accession>A0ABT4LFW5</accession>
<comment type="caution">
    <text evidence="1">The sequence shown here is derived from an EMBL/GenBank/DDBJ whole genome shotgun (WGS) entry which is preliminary data.</text>
</comment>
<dbReference type="EMBL" id="JAPWGY010000001">
    <property type="protein sequence ID" value="MCZ4279988.1"/>
    <property type="molecule type" value="Genomic_DNA"/>
</dbReference>
<proteinExistence type="predicted"/>
<protein>
    <submittedName>
        <fullName evidence="1">Uncharacterized protein</fullName>
    </submittedName>
</protein>
<name>A0ABT4LFW5_9PROT</name>
<dbReference type="Proteomes" id="UP001069802">
    <property type="component" value="Unassembled WGS sequence"/>
</dbReference>
<dbReference type="RefSeq" id="WP_269422182.1">
    <property type="nucleotide sequence ID" value="NZ_JAPWGY010000001.1"/>
</dbReference>